<gene>
    <name evidence="11" type="ORF">ElyMa_002600800</name>
</gene>
<dbReference type="Gene3D" id="2.20.70.10">
    <property type="match status" value="2"/>
</dbReference>
<feature type="region of interest" description="Disordered" evidence="8">
    <location>
        <begin position="766"/>
        <end position="806"/>
    </location>
</feature>
<dbReference type="Pfam" id="PF00397">
    <property type="entry name" value="WW"/>
    <property type="match status" value="1"/>
</dbReference>
<feature type="compositionally biased region" description="Polar residues" evidence="8">
    <location>
        <begin position="629"/>
        <end position="642"/>
    </location>
</feature>
<evidence type="ECO:0000259" key="10">
    <source>
        <dbReference type="PROSITE" id="PS50237"/>
    </source>
</evidence>
<dbReference type="InterPro" id="IPR050409">
    <property type="entry name" value="E3_ubiq-protein_ligase"/>
</dbReference>
<feature type="compositionally biased region" description="Polar residues" evidence="8">
    <location>
        <begin position="476"/>
        <end position="487"/>
    </location>
</feature>
<comment type="catalytic activity">
    <reaction evidence="1">
        <text>S-ubiquitinyl-[E2 ubiquitin-conjugating enzyme]-L-cysteine + [acceptor protein]-L-lysine = [E2 ubiquitin-conjugating enzyme]-L-cysteine + N(6)-ubiquitinyl-[acceptor protein]-L-lysine.</text>
        <dbReference type="EC" id="2.3.2.26"/>
    </reaction>
</comment>
<dbReference type="GO" id="GO:0048814">
    <property type="term" value="P:regulation of dendrite morphogenesis"/>
    <property type="evidence" value="ECO:0007669"/>
    <property type="project" value="TreeGrafter"/>
</dbReference>
<dbReference type="InterPro" id="IPR035983">
    <property type="entry name" value="Hect_E3_ubiquitin_ligase"/>
</dbReference>
<dbReference type="Pfam" id="PF00632">
    <property type="entry name" value="HECT"/>
    <property type="match status" value="1"/>
</dbReference>
<evidence type="ECO:0000256" key="2">
    <source>
        <dbReference type="ARBA" id="ARBA00004906"/>
    </source>
</evidence>
<dbReference type="GO" id="GO:0061630">
    <property type="term" value="F:ubiquitin protein ligase activity"/>
    <property type="evidence" value="ECO:0007669"/>
    <property type="project" value="UniProtKB-EC"/>
</dbReference>
<feature type="compositionally biased region" description="Polar residues" evidence="8">
    <location>
        <begin position="308"/>
        <end position="322"/>
    </location>
</feature>
<dbReference type="PROSITE" id="PS50237">
    <property type="entry name" value="HECT"/>
    <property type="match status" value="1"/>
</dbReference>
<evidence type="ECO:0000256" key="1">
    <source>
        <dbReference type="ARBA" id="ARBA00000885"/>
    </source>
</evidence>
<dbReference type="InterPro" id="IPR040524">
    <property type="entry name" value="HECW1_helix"/>
</dbReference>
<feature type="compositionally biased region" description="Basic and acidic residues" evidence="8">
    <location>
        <begin position="398"/>
        <end position="409"/>
    </location>
</feature>
<dbReference type="Gene3D" id="3.90.1750.10">
    <property type="entry name" value="Hect, E3 ligase catalytic domains"/>
    <property type="match status" value="1"/>
</dbReference>
<dbReference type="Pfam" id="PF18436">
    <property type="entry name" value="HECW1_helix"/>
    <property type="match status" value="1"/>
</dbReference>
<sequence length="1271" mass="140611">ANIADTNIKSSNSLHRQTSLPSSWSISDCSTPRTSRLRTRHTDPGEEVSSALDSMCVGSDIEEGENSESLQPGGTEASNGFLHGSIQEGSLQGDLSLTSQLDCSVSNSDSLPSSSENSDSYLLPVVSNSGSQAKKSEGYSPECIGVSVVVTGDDTEPRQPTVANGDVLDNQACSSPFSEHGLDMTVQSGQLDCSNRDAPLIPPRTYKAPPLPPRVYKSQRSPPPLPPRHTMERAKKKVPQSMSLDVSLDPPPLPPRTYSPIDVNDSPDSGEGSGGTTLSGRDSSREQELFPWGDSPQPPHSGLRGHSGTPSPHQNSPTSLSGSLAYAAHSGQAGPQLPLRPGADNNPGSRGSVAWSTISDPPIATSQLSDTSHVKRRSVDDIGASSNPPQLQPRQIRRHLEQWYREKQKNSPTATAAHTSDGQSSSAGSTGSNSQSGTADSSRSTPPPVPPSLSPVGASATARTPPDSCDGPVVSPHSSSLTSNTPQPQVPSSSSSSSLLPSLPSSRERSNDRRVQNNSDGNWGARQRPAKYYRVDDRDDALPTGWEARVDTHGRIFYIDHVNRTTTWLRPQTGHQAVQRRQTLSSEQRHQLDQRYQSIRRTINQSQQPEGESASTSETRETASAARSVSDSQAETSGSTPDSGAADRPSSERSRHSVYKYPAVKFLTRPDFFPILQANEAAMVDYNRNSKLKHMITKMRRDPKAFERYQHNRDLVSFVNLFCDASKELPPRWEMKYDRSGKAFFIDHVLRTTTFMDPRLPTDVPLINPDFLQTPAPRVRTSSRTNNEEHNNAPIPPPRQPLSPDSTVNIPTAYNEKVVLFLQQPNIERLLREKCPQFSSSSGLREKVTKIASRGVDMLERFSNDIDLTLLLSLFENEIMSYVPPSAGCSRVSAATETAGQGSPQGTGVQRLPGRVPAPYKGDFQAKLRNFYRRLESKGYGAGPGRLSLTVRRDHVLEDAFNKIMATPKRELQKHRLNITFAGEEGLDYGGPSREFFFLLSRELFNPYYGLFEYSANDTYTVQVSPSSTFVENAHEWPLSLEDVESLDTEFHQSLLWIKDNDISEVDLGLTFSVSEEVFGQVTERELKPNGKNISVTERNKKDYIEKMVKWRLERGVTEQTDSLIRGFHEVLDSRQVSSFDARELELVIAGTVEIDIADWRRHTDYRSGYHDQDPVIQWFWQAIEKFDNEHQLRLLQFVTGTSSIPYEGFAALRGSNGPRKFCIEKWGKITSLPRAHTCFNRLDLPPYSSFEMLFEKLVRAVIETSTFSID</sequence>
<feature type="non-terminal residue" evidence="11">
    <location>
        <position position="1"/>
    </location>
</feature>
<dbReference type="GO" id="GO:0005737">
    <property type="term" value="C:cytoplasm"/>
    <property type="evidence" value="ECO:0007669"/>
    <property type="project" value="TreeGrafter"/>
</dbReference>
<dbReference type="FunFam" id="3.30.2410.10:FF:000002">
    <property type="entry name" value="E3 ubiquitin-protein ligase HECW2"/>
    <property type="match status" value="1"/>
</dbReference>
<dbReference type="CDD" id="cd00201">
    <property type="entry name" value="WW"/>
    <property type="match status" value="2"/>
</dbReference>
<feature type="region of interest" description="Disordered" evidence="8">
    <location>
        <begin position="1"/>
        <end position="87"/>
    </location>
</feature>
<dbReference type="PANTHER" id="PTHR11254">
    <property type="entry name" value="HECT DOMAIN UBIQUITIN-PROTEIN LIGASE"/>
    <property type="match status" value="1"/>
</dbReference>
<dbReference type="InterPro" id="IPR000569">
    <property type="entry name" value="HECT_dom"/>
</dbReference>
<feature type="domain" description="WW" evidence="9">
    <location>
        <begin position="540"/>
        <end position="573"/>
    </location>
</feature>
<dbReference type="InterPro" id="IPR001202">
    <property type="entry name" value="WW_dom"/>
</dbReference>
<feature type="region of interest" description="Disordered" evidence="8">
    <location>
        <begin position="102"/>
        <end position="124"/>
    </location>
</feature>
<comment type="pathway">
    <text evidence="2">Protein modification; protein ubiquitination.</text>
</comment>
<keyword evidence="12" id="KW-1185">Reference proteome</keyword>
<feature type="compositionally biased region" description="Low complexity" evidence="8">
    <location>
        <begin position="491"/>
        <end position="505"/>
    </location>
</feature>
<evidence type="ECO:0000256" key="4">
    <source>
        <dbReference type="ARBA" id="ARBA00022679"/>
    </source>
</evidence>
<feature type="compositionally biased region" description="Polar residues" evidence="8">
    <location>
        <begin position="1"/>
        <end position="34"/>
    </location>
</feature>
<keyword evidence="6 7" id="KW-0833">Ubl conjugation pathway</keyword>
<proteinExistence type="predicted"/>
<feature type="compositionally biased region" description="Polar residues" evidence="8">
    <location>
        <begin position="346"/>
        <end position="371"/>
    </location>
</feature>
<dbReference type="SMART" id="SM00456">
    <property type="entry name" value="WW"/>
    <property type="match status" value="2"/>
</dbReference>
<dbReference type="PANTHER" id="PTHR11254:SF320">
    <property type="entry name" value="HECT-TYPE E3 UBIQUITIN TRANSFERASE"/>
    <property type="match status" value="1"/>
</dbReference>
<feature type="region of interest" description="Disordered" evidence="8">
    <location>
        <begin position="602"/>
        <end position="655"/>
    </location>
</feature>
<feature type="compositionally biased region" description="Low complexity" evidence="8">
    <location>
        <begin position="420"/>
        <end position="444"/>
    </location>
</feature>
<evidence type="ECO:0000256" key="7">
    <source>
        <dbReference type="PROSITE-ProRule" id="PRU00104"/>
    </source>
</evidence>
<name>A0AAV4H594_9GAST</name>
<feature type="domain" description="WW" evidence="9">
    <location>
        <begin position="727"/>
        <end position="760"/>
    </location>
</feature>
<evidence type="ECO:0000256" key="3">
    <source>
        <dbReference type="ARBA" id="ARBA00012485"/>
    </source>
</evidence>
<feature type="compositionally biased region" description="Polar residues" evidence="8">
    <location>
        <begin position="572"/>
        <end position="586"/>
    </location>
</feature>
<dbReference type="SUPFAM" id="SSF51045">
    <property type="entry name" value="WW domain"/>
    <property type="match status" value="2"/>
</dbReference>
<evidence type="ECO:0000313" key="11">
    <source>
        <dbReference type="EMBL" id="GFR91760.1"/>
    </source>
</evidence>
<protein>
    <recommendedName>
        <fullName evidence="3">HECT-type E3 ubiquitin transferase</fullName>
        <ecNumber evidence="3">2.3.2.26</ecNumber>
    </recommendedName>
</protein>
<comment type="caution">
    <text evidence="11">The sequence shown here is derived from an EMBL/GenBank/DDBJ whole genome shotgun (WGS) entry which is preliminary data.</text>
</comment>
<reference evidence="11 12" key="1">
    <citation type="journal article" date="2021" name="Elife">
        <title>Chloroplast acquisition without the gene transfer in kleptoplastic sea slugs, Plakobranchus ocellatus.</title>
        <authorList>
            <person name="Maeda T."/>
            <person name="Takahashi S."/>
            <person name="Yoshida T."/>
            <person name="Shimamura S."/>
            <person name="Takaki Y."/>
            <person name="Nagai Y."/>
            <person name="Toyoda A."/>
            <person name="Suzuki Y."/>
            <person name="Arimoto A."/>
            <person name="Ishii H."/>
            <person name="Satoh N."/>
            <person name="Nishiyama T."/>
            <person name="Hasebe M."/>
            <person name="Maruyama T."/>
            <person name="Minagawa J."/>
            <person name="Obokata J."/>
            <person name="Shigenobu S."/>
        </authorList>
    </citation>
    <scope>NUCLEOTIDE SEQUENCE [LARGE SCALE GENOMIC DNA]</scope>
</reference>
<keyword evidence="5" id="KW-0677">Repeat</keyword>
<feature type="compositionally biased region" description="Low complexity" evidence="8">
    <location>
        <begin position="612"/>
        <end position="628"/>
    </location>
</feature>
<organism evidence="11 12">
    <name type="scientific">Elysia marginata</name>
    <dbReference type="NCBI Taxonomy" id="1093978"/>
    <lineage>
        <taxon>Eukaryota</taxon>
        <taxon>Metazoa</taxon>
        <taxon>Spiralia</taxon>
        <taxon>Lophotrochozoa</taxon>
        <taxon>Mollusca</taxon>
        <taxon>Gastropoda</taxon>
        <taxon>Heterobranchia</taxon>
        <taxon>Euthyneura</taxon>
        <taxon>Panpulmonata</taxon>
        <taxon>Sacoglossa</taxon>
        <taxon>Placobranchoidea</taxon>
        <taxon>Plakobranchidae</taxon>
        <taxon>Elysia</taxon>
    </lineage>
</organism>
<dbReference type="PROSITE" id="PS50020">
    <property type="entry name" value="WW_DOMAIN_2"/>
    <property type="match status" value="2"/>
</dbReference>
<dbReference type="Proteomes" id="UP000762676">
    <property type="component" value="Unassembled WGS sequence"/>
</dbReference>
<feature type="compositionally biased region" description="Polar residues" evidence="8">
    <location>
        <begin position="67"/>
        <end position="78"/>
    </location>
</feature>
<dbReference type="FunFam" id="3.30.2160.10:FF:000001">
    <property type="entry name" value="E3 ubiquitin-protein ligase NEDD4-like"/>
    <property type="match status" value="1"/>
</dbReference>
<evidence type="ECO:0000256" key="6">
    <source>
        <dbReference type="ARBA" id="ARBA00022786"/>
    </source>
</evidence>
<dbReference type="CDD" id="cd00078">
    <property type="entry name" value="HECTc"/>
    <property type="match status" value="1"/>
</dbReference>
<dbReference type="Gene3D" id="3.30.2160.10">
    <property type="entry name" value="Hect, E3 ligase catalytic domain"/>
    <property type="match status" value="1"/>
</dbReference>
<feature type="compositionally biased region" description="Polar residues" evidence="8">
    <location>
        <begin position="384"/>
        <end position="393"/>
    </location>
</feature>
<feature type="compositionally biased region" description="Low complexity" evidence="8">
    <location>
        <begin position="104"/>
        <end position="120"/>
    </location>
</feature>
<evidence type="ECO:0000313" key="12">
    <source>
        <dbReference type="Proteomes" id="UP000762676"/>
    </source>
</evidence>
<dbReference type="SUPFAM" id="SSF56204">
    <property type="entry name" value="Hect, E3 ligase catalytic domain"/>
    <property type="match status" value="1"/>
</dbReference>
<accession>A0AAV4H594</accession>
<dbReference type="GO" id="GO:0016567">
    <property type="term" value="P:protein ubiquitination"/>
    <property type="evidence" value="ECO:0007669"/>
    <property type="project" value="TreeGrafter"/>
</dbReference>
<evidence type="ECO:0000256" key="8">
    <source>
        <dbReference type="SAM" id="MobiDB-lite"/>
    </source>
</evidence>
<feature type="domain" description="HECT" evidence="10">
    <location>
        <begin position="968"/>
        <end position="1271"/>
    </location>
</feature>
<dbReference type="EMBL" id="BMAT01005360">
    <property type="protein sequence ID" value="GFR91760.1"/>
    <property type="molecule type" value="Genomic_DNA"/>
</dbReference>
<dbReference type="AlphaFoldDB" id="A0AAV4H594"/>
<feature type="region of interest" description="Disordered" evidence="8">
    <location>
        <begin position="193"/>
        <end position="527"/>
    </location>
</feature>
<dbReference type="PROSITE" id="PS01159">
    <property type="entry name" value="WW_DOMAIN_1"/>
    <property type="match status" value="2"/>
</dbReference>
<evidence type="ECO:0000259" key="9">
    <source>
        <dbReference type="PROSITE" id="PS50020"/>
    </source>
</evidence>
<keyword evidence="4" id="KW-0808">Transferase</keyword>
<feature type="region of interest" description="Disordered" evidence="8">
    <location>
        <begin position="572"/>
        <end position="591"/>
    </location>
</feature>
<dbReference type="Gene3D" id="3.30.2410.10">
    <property type="entry name" value="Hect, E3 ligase catalytic domain"/>
    <property type="match status" value="1"/>
</dbReference>
<dbReference type="GO" id="GO:0006511">
    <property type="term" value="P:ubiquitin-dependent protein catabolic process"/>
    <property type="evidence" value="ECO:0007669"/>
    <property type="project" value="TreeGrafter"/>
</dbReference>
<feature type="active site" description="Glycyl thioester intermediate" evidence="7">
    <location>
        <position position="1239"/>
    </location>
</feature>
<dbReference type="SMART" id="SM00119">
    <property type="entry name" value="HECTc"/>
    <property type="match status" value="1"/>
</dbReference>
<dbReference type="EC" id="2.3.2.26" evidence="3"/>
<dbReference type="InterPro" id="IPR036020">
    <property type="entry name" value="WW_dom_sf"/>
</dbReference>
<evidence type="ECO:0000256" key="5">
    <source>
        <dbReference type="ARBA" id="ARBA00022737"/>
    </source>
</evidence>
<feature type="compositionally biased region" description="Basic and acidic residues" evidence="8">
    <location>
        <begin position="506"/>
        <end position="515"/>
    </location>
</feature>